<evidence type="ECO:0000256" key="1">
    <source>
        <dbReference type="SAM" id="MobiDB-lite"/>
    </source>
</evidence>
<protein>
    <submittedName>
        <fullName evidence="3">Uncharacterized protein</fullName>
    </submittedName>
</protein>
<evidence type="ECO:0000313" key="4">
    <source>
        <dbReference type="Proteomes" id="UP000746471"/>
    </source>
</evidence>
<feature type="compositionally biased region" description="Low complexity" evidence="1">
    <location>
        <begin position="131"/>
        <end position="146"/>
    </location>
</feature>
<evidence type="ECO:0000256" key="2">
    <source>
        <dbReference type="SAM" id="Phobius"/>
    </source>
</evidence>
<evidence type="ECO:0000313" key="3">
    <source>
        <dbReference type="EMBL" id="MBS7527082.1"/>
    </source>
</evidence>
<dbReference type="Proteomes" id="UP000746471">
    <property type="component" value="Unassembled WGS sequence"/>
</dbReference>
<gene>
    <name evidence="3" type="ORF">KHM83_10355</name>
</gene>
<keyword evidence="4" id="KW-1185">Reference proteome</keyword>
<organism evidence="3 4">
    <name type="scientific">Fusibacter paucivorans</name>
    <dbReference type="NCBI Taxonomy" id="76009"/>
    <lineage>
        <taxon>Bacteria</taxon>
        <taxon>Bacillati</taxon>
        <taxon>Bacillota</taxon>
        <taxon>Clostridia</taxon>
        <taxon>Eubacteriales</taxon>
        <taxon>Eubacteriales Family XII. Incertae Sedis</taxon>
        <taxon>Fusibacter</taxon>
    </lineage>
</organism>
<feature type="region of interest" description="Disordered" evidence="1">
    <location>
        <begin position="55"/>
        <end position="185"/>
    </location>
</feature>
<dbReference type="EMBL" id="JAHBCL010000016">
    <property type="protein sequence ID" value="MBS7527082.1"/>
    <property type="molecule type" value="Genomic_DNA"/>
</dbReference>
<dbReference type="InterPro" id="IPR046680">
    <property type="entry name" value="DUF6550"/>
</dbReference>
<feature type="compositionally biased region" description="Basic and acidic residues" evidence="1">
    <location>
        <begin position="63"/>
        <end position="80"/>
    </location>
</feature>
<accession>A0ABS5PQ81</accession>
<dbReference type="RefSeq" id="WP_213236943.1">
    <property type="nucleotide sequence ID" value="NZ_JAHBCL010000016.1"/>
</dbReference>
<name>A0ABS5PQ81_9FIRM</name>
<feature type="compositionally biased region" description="Basic and acidic residues" evidence="1">
    <location>
        <begin position="114"/>
        <end position="130"/>
    </location>
</feature>
<feature type="transmembrane region" description="Helical" evidence="2">
    <location>
        <begin position="12"/>
        <end position="32"/>
    </location>
</feature>
<proteinExistence type="predicted"/>
<keyword evidence="2" id="KW-0812">Transmembrane</keyword>
<comment type="caution">
    <text evidence="3">The sequence shown here is derived from an EMBL/GenBank/DDBJ whole genome shotgun (WGS) entry which is preliminary data.</text>
</comment>
<sequence length="185" mass="19742">MKNINDKTKKRVVLACGLVISVALIVMIGARFTKAPVTEAINNTQNTEISKVVVENPNGAETNKNDEVKVEPIEVPKETQVDSGADDTGTDQKIQGDVPDKPTYTEEQLTDPTQKPDGEKVDPQKSEDKNPTTTTTPKPNKPVTTTEQKPSGGLPGFDSVPDGGANQVINGESDGDINKEVGSMN</sequence>
<dbReference type="Pfam" id="PF20187">
    <property type="entry name" value="DUF6550"/>
    <property type="match status" value="1"/>
</dbReference>
<keyword evidence="2" id="KW-1133">Transmembrane helix</keyword>
<reference evidence="3 4" key="1">
    <citation type="submission" date="2021-05" db="EMBL/GenBank/DDBJ databases">
        <title>Fusibacter ferrireducens sp. nov., an anaerobic, sulfur- and Fe-reducing bacterium isolated from the mangrove sediment.</title>
        <authorList>
            <person name="Qiu D."/>
        </authorList>
    </citation>
    <scope>NUCLEOTIDE SEQUENCE [LARGE SCALE GENOMIC DNA]</scope>
    <source>
        <strain evidence="3 4">DSM 12116</strain>
    </source>
</reference>
<keyword evidence="2" id="KW-0472">Membrane</keyword>